<evidence type="ECO:0000313" key="2">
    <source>
        <dbReference type="Proteomes" id="UP000828390"/>
    </source>
</evidence>
<reference evidence="1" key="1">
    <citation type="journal article" date="2019" name="bioRxiv">
        <title>The Genome of the Zebra Mussel, Dreissena polymorpha: A Resource for Invasive Species Research.</title>
        <authorList>
            <person name="McCartney M.A."/>
            <person name="Auch B."/>
            <person name="Kono T."/>
            <person name="Mallez S."/>
            <person name="Zhang Y."/>
            <person name="Obille A."/>
            <person name="Becker A."/>
            <person name="Abrahante J.E."/>
            <person name="Garbe J."/>
            <person name="Badalamenti J.P."/>
            <person name="Herman A."/>
            <person name="Mangelson H."/>
            <person name="Liachko I."/>
            <person name="Sullivan S."/>
            <person name="Sone E.D."/>
            <person name="Koren S."/>
            <person name="Silverstein K.A.T."/>
            <person name="Beckman K.B."/>
            <person name="Gohl D.M."/>
        </authorList>
    </citation>
    <scope>NUCLEOTIDE SEQUENCE</scope>
    <source>
        <strain evidence="1">Duluth1</strain>
        <tissue evidence="1">Whole animal</tissue>
    </source>
</reference>
<dbReference type="AlphaFoldDB" id="A0A9D4BYR3"/>
<comment type="caution">
    <text evidence="1">The sequence shown here is derived from an EMBL/GenBank/DDBJ whole genome shotgun (WGS) entry which is preliminary data.</text>
</comment>
<sequence length="86" mass="9995">MYSWFNIFNMSENFAKEKQLIEIQINRVLVWRLECRENILVEELLTQSVSGGLQPCVIQYSFLLSQSVLVAAICLSSFQHIRPSSR</sequence>
<dbReference type="EMBL" id="JAIWYP010000014">
    <property type="protein sequence ID" value="KAH3713453.1"/>
    <property type="molecule type" value="Genomic_DNA"/>
</dbReference>
<organism evidence="1 2">
    <name type="scientific">Dreissena polymorpha</name>
    <name type="common">Zebra mussel</name>
    <name type="synonym">Mytilus polymorpha</name>
    <dbReference type="NCBI Taxonomy" id="45954"/>
    <lineage>
        <taxon>Eukaryota</taxon>
        <taxon>Metazoa</taxon>
        <taxon>Spiralia</taxon>
        <taxon>Lophotrochozoa</taxon>
        <taxon>Mollusca</taxon>
        <taxon>Bivalvia</taxon>
        <taxon>Autobranchia</taxon>
        <taxon>Heteroconchia</taxon>
        <taxon>Euheterodonta</taxon>
        <taxon>Imparidentia</taxon>
        <taxon>Neoheterodontei</taxon>
        <taxon>Myida</taxon>
        <taxon>Dreissenoidea</taxon>
        <taxon>Dreissenidae</taxon>
        <taxon>Dreissena</taxon>
    </lineage>
</organism>
<reference evidence="1" key="2">
    <citation type="submission" date="2020-11" db="EMBL/GenBank/DDBJ databases">
        <authorList>
            <person name="McCartney M.A."/>
            <person name="Auch B."/>
            <person name="Kono T."/>
            <person name="Mallez S."/>
            <person name="Becker A."/>
            <person name="Gohl D.M."/>
            <person name="Silverstein K.A.T."/>
            <person name="Koren S."/>
            <person name="Bechman K.B."/>
            <person name="Herman A."/>
            <person name="Abrahante J.E."/>
            <person name="Garbe J."/>
        </authorList>
    </citation>
    <scope>NUCLEOTIDE SEQUENCE</scope>
    <source>
        <strain evidence="1">Duluth1</strain>
        <tissue evidence="1">Whole animal</tissue>
    </source>
</reference>
<keyword evidence="2" id="KW-1185">Reference proteome</keyword>
<protein>
    <submittedName>
        <fullName evidence="1">Uncharacterized protein</fullName>
    </submittedName>
</protein>
<dbReference type="Proteomes" id="UP000828390">
    <property type="component" value="Unassembled WGS sequence"/>
</dbReference>
<evidence type="ECO:0000313" key="1">
    <source>
        <dbReference type="EMBL" id="KAH3713453.1"/>
    </source>
</evidence>
<proteinExistence type="predicted"/>
<name>A0A9D4BYR3_DREPO</name>
<gene>
    <name evidence="1" type="ORF">DPMN_073246</name>
</gene>
<accession>A0A9D4BYR3</accession>